<dbReference type="Pfam" id="PF06035">
    <property type="entry name" value="Peptidase_C93"/>
    <property type="match status" value="1"/>
</dbReference>
<keyword evidence="3" id="KW-1185">Reference proteome</keyword>
<comment type="caution">
    <text evidence="2">The sequence shown here is derived from an EMBL/GenBank/DDBJ whole genome shotgun (WGS) entry which is preliminary data.</text>
</comment>
<dbReference type="PANTHER" id="PTHR39327:SF1">
    <property type="entry name" value="BLR5470 PROTEIN"/>
    <property type="match status" value="1"/>
</dbReference>
<dbReference type="InterPro" id="IPR010319">
    <property type="entry name" value="Transglutaminase-like_Cys_pept"/>
</dbReference>
<evidence type="ECO:0000313" key="3">
    <source>
        <dbReference type="Proteomes" id="UP000215590"/>
    </source>
</evidence>
<evidence type="ECO:0000256" key="1">
    <source>
        <dbReference type="SAM" id="SignalP"/>
    </source>
</evidence>
<protein>
    <submittedName>
        <fullName evidence="2">Bacterial transglutaminase-like cysteine ase BTLCP family protein</fullName>
    </submittedName>
</protein>
<dbReference type="RefSeq" id="WP_094505941.1">
    <property type="nucleotide sequence ID" value="NZ_JBHEEK010000001.1"/>
</dbReference>
<dbReference type="AlphaFoldDB" id="A0A256FY28"/>
<dbReference type="PANTHER" id="PTHR39327">
    <property type="match status" value="1"/>
</dbReference>
<sequence length="206" mass="23028">MLCVVRSGLKFIAAVSIGITALVMSFSAQAGTGAYMQTGKLTSQPIGHYEFCKRETAECNIVSRDTRALSLNNNNWQLIQTVNLSANERIKPMTDMEIYGVEEYWAYPTTVGDCEDYVLLKQRELANAGVPMTDLLITVVRKPDGEGHAVLTVRTDRGDFVLDNLTDEVLRWDETEYTYLKRQAANHTGRWVTIESPDNMLVGAVK</sequence>
<name>A0A256FY28_9HYPH</name>
<dbReference type="Proteomes" id="UP000215590">
    <property type="component" value="Unassembled WGS sequence"/>
</dbReference>
<dbReference type="OrthoDB" id="7206808at2"/>
<organism evidence="2 3">
    <name type="scientific">Brucella thiophenivorans</name>
    <dbReference type="NCBI Taxonomy" id="571255"/>
    <lineage>
        <taxon>Bacteria</taxon>
        <taxon>Pseudomonadati</taxon>
        <taxon>Pseudomonadota</taxon>
        <taxon>Alphaproteobacteria</taxon>
        <taxon>Hyphomicrobiales</taxon>
        <taxon>Brucellaceae</taxon>
        <taxon>Brucella/Ochrobactrum group</taxon>
        <taxon>Brucella</taxon>
    </lineage>
</organism>
<reference evidence="2 3" key="1">
    <citation type="submission" date="2017-07" db="EMBL/GenBank/DDBJ databases">
        <title>Phylogenetic study on the rhizospheric bacterium Ochrobactrum sp. A44.</title>
        <authorList>
            <person name="Krzyzanowska D.M."/>
            <person name="Ossowicki A."/>
            <person name="Rajewska M."/>
            <person name="Maciag T."/>
            <person name="Kaczynski Z."/>
            <person name="Czerwicka M."/>
            <person name="Jafra S."/>
        </authorList>
    </citation>
    <scope>NUCLEOTIDE SEQUENCE [LARGE SCALE GENOMIC DNA]</scope>
    <source>
        <strain evidence="2 3">DSM 7216</strain>
    </source>
</reference>
<feature type="signal peptide" evidence="1">
    <location>
        <begin position="1"/>
        <end position="30"/>
    </location>
</feature>
<keyword evidence="1" id="KW-0732">Signal</keyword>
<dbReference type="Gene3D" id="3.10.620.30">
    <property type="match status" value="1"/>
</dbReference>
<evidence type="ECO:0000313" key="2">
    <source>
        <dbReference type="EMBL" id="OYR19742.1"/>
    </source>
</evidence>
<dbReference type="EMBL" id="NNRJ01000015">
    <property type="protein sequence ID" value="OYR19742.1"/>
    <property type="molecule type" value="Genomic_DNA"/>
</dbReference>
<gene>
    <name evidence="2" type="ORF">CEV31_1160</name>
</gene>
<feature type="chain" id="PRO_5012942784" evidence="1">
    <location>
        <begin position="31"/>
        <end position="206"/>
    </location>
</feature>
<proteinExistence type="predicted"/>
<accession>A0A256FY28</accession>